<dbReference type="InterPro" id="IPR051536">
    <property type="entry name" value="UDG_Type-4/5"/>
</dbReference>
<dbReference type="EC" id="3.2.2.27" evidence="3"/>
<accession>A0ABN1JPH6</accession>
<dbReference type="SUPFAM" id="SSF52141">
    <property type="entry name" value="Uracil-DNA glycosylase-like"/>
    <property type="match status" value="1"/>
</dbReference>
<dbReference type="InterPro" id="IPR005122">
    <property type="entry name" value="Uracil-DNA_glycosylase-like"/>
</dbReference>
<dbReference type="NCBIfam" id="TIGR00758">
    <property type="entry name" value="UDG_fam4"/>
    <property type="match status" value="1"/>
</dbReference>
<name>A0ABN1JPH6_9CLOT</name>
<evidence type="ECO:0000256" key="1">
    <source>
        <dbReference type="ARBA" id="ARBA00001400"/>
    </source>
</evidence>
<comment type="catalytic activity">
    <reaction evidence="1">
        <text>Hydrolyzes single-stranded DNA or mismatched double-stranded DNA and polynucleotides, releasing free uracil.</text>
        <dbReference type="EC" id="3.2.2.27"/>
    </reaction>
</comment>
<dbReference type="SMART" id="SM00987">
    <property type="entry name" value="UreE_C"/>
    <property type="match status" value="1"/>
</dbReference>
<dbReference type="CDD" id="cd10030">
    <property type="entry name" value="UDG-F4_TTUDGA_SPO1dp_like"/>
    <property type="match status" value="1"/>
</dbReference>
<organism evidence="13 14">
    <name type="scientific">Clostridium oceanicum</name>
    <dbReference type="NCBI Taxonomy" id="1543"/>
    <lineage>
        <taxon>Bacteria</taxon>
        <taxon>Bacillati</taxon>
        <taxon>Bacillota</taxon>
        <taxon>Clostridia</taxon>
        <taxon>Eubacteriales</taxon>
        <taxon>Clostridiaceae</taxon>
        <taxon>Clostridium</taxon>
    </lineage>
</organism>
<evidence type="ECO:0000256" key="6">
    <source>
        <dbReference type="ARBA" id="ARBA00022723"/>
    </source>
</evidence>
<keyword evidence="9" id="KW-0408">Iron</keyword>
<dbReference type="InterPro" id="IPR036895">
    <property type="entry name" value="Uracil-DNA_glycosylase-like_sf"/>
</dbReference>
<keyword evidence="11" id="KW-0234">DNA repair</keyword>
<evidence type="ECO:0000256" key="2">
    <source>
        <dbReference type="ARBA" id="ARBA00006521"/>
    </source>
</evidence>
<protein>
    <recommendedName>
        <fullName evidence="4">Type-4 uracil-DNA glycosylase</fullName>
        <ecNumber evidence="3">3.2.2.27</ecNumber>
    </recommendedName>
</protein>
<keyword evidence="6" id="KW-0479">Metal-binding</keyword>
<dbReference type="PANTHER" id="PTHR33693">
    <property type="entry name" value="TYPE-5 URACIL-DNA GLYCOSYLASE"/>
    <property type="match status" value="1"/>
</dbReference>
<keyword evidence="14" id="KW-1185">Reference proteome</keyword>
<keyword evidence="5" id="KW-0004">4Fe-4S</keyword>
<dbReference type="Proteomes" id="UP001501510">
    <property type="component" value="Unassembled WGS sequence"/>
</dbReference>
<evidence type="ECO:0000256" key="9">
    <source>
        <dbReference type="ARBA" id="ARBA00023004"/>
    </source>
</evidence>
<reference evidence="13 14" key="1">
    <citation type="journal article" date="2019" name="Int. J. Syst. Evol. Microbiol.">
        <title>The Global Catalogue of Microorganisms (GCM) 10K type strain sequencing project: providing services to taxonomists for standard genome sequencing and annotation.</title>
        <authorList>
            <consortium name="The Broad Institute Genomics Platform"/>
            <consortium name="The Broad Institute Genome Sequencing Center for Infectious Disease"/>
            <person name="Wu L."/>
            <person name="Ma J."/>
        </authorList>
    </citation>
    <scope>NUCLEOTIDE SEQUENCE [LARGE SCALE GENOMIC DNA]</scope>
    <source>
        <strain evidence="13 14">JCM 1407</strain>
    </source>
</reference>
<evidence type="ECO:0000256" key="11">
    <source>
        <dbReference type="ARBA" id="ARBA00023204"/>
    </source>
</evidence>
<comment type="caution">
    <text evidence="13">The sequence shown here is derived from an EMBL/GenBank/DDBJ whole genome shotgun (WGS) entry which is preliminary data.</text>
</comment>
<dbReference type="PANTHER" id="PTHR33693:SF1">
    <property type="entry name" value="TYPE-4 URACIL-DNA GLYCOSYLASE"/>
    <property type="match status" value="1"/>
</dbReference>
<dbReference type="EMBL" id="BAAACG010000013">
    <property type="protein sequence ID" value="GAA0743978.1"/>
    <property type="molecule type" value="Genomic_DNA"/>
</dbReference>
<evidence type="ECO:0000256" key="3">
    <source>
        <dbReference type="ARBA" id="ARBA00012030"/>
    </source>
</evidence>
<proteinExistence type="inferred from homology"/>
<evidence type="ECO:0000313" key="14">
    <source>
        <dbReference type="Proteomes" id="UP001501510"/>
    </source>
</evidence>
<feature type="domain" description="Uracil-DNA glycosylase-like" evidence="12">
    <location>
        <begin position="28"/>
        <end position="175"/>
    </location>
</feature>
<dbReference type="RefSeq" id="WP_343762499.1">
    <property type="nucleotide sequence ID" value="NZ_BAAACG010000013.1"/>
</dbReference>
<evidence type="ECO:0000259" key="12">
    <source>
        <dbReference type="SMART" id="SM00986"/>
    </source>
</evidence>
<sequence>MLNWKELYSECVNCNKCDLSKNRTNMVFGEGNLKSPIMFIGEAPGADEDRTGRPFVGRAGKLLTKALTALELTREKDYYVCNICKCRPANNRNPFEEEAKACIPYLRNQFALVKPKIIVCLGAVSLRYIMGNNYRITRDRGTWIERKGCYMTATFHPAAILRDENKKRVFWEDLKSIKNKYDELKKEEE</sequence>
<keyword evidence="8" id="KW-0378">Hydrolase</keyword>
<keyword evidence="7" id="KW-0227">DNA damage</keyword>
<keyword evidence="10" id="KW-0411">Iron-sulfur</keyword>
<evidence type="ECO:0000256" key="5">
    <source>
        <dbReference type="ARBA" id="ARBA00022485"/>
    </source>
</evidence>
<evidence type="ECO:0000256" key="7">
    <source>
        <dbReference type="ARBA" id="ARBA00022763"/>
    </source>
</evidence>
<evidence type="ECO:0000313" key="13">
    <source>
        <dbReference type="EMBL" id="GAA0743978.1"/>
    </source>
</evidence>
<evidence type="ECO:0000256" key="4">
    <source>
        <dbReference type="ARBA" id="ARBA00019403"/>
    </source>
</evidence>
<comment type="similarity">
    <text evidence="2">Belongs to the uracil-DNA glycosylase (UDG) superfamily. Type 4 (UDGa) family.</text>
</comment>
<dbReference type="SMART" id="SM00986">
    <property type="entry name" value="UDG"/>
    <property type="match status" value="1"/>
</dbReference>
<dbReference type="Pfam" id="PF03167">
    <property type="entry name" value="UDG"/>
    <property type="match status" value="1"/>
</dbReference>
<evidence type="ECO:0000256" key="8">
    <source>
        <dbReference type="ARBA" id="ARBA00022801"/>
    </source>
</evidence>
<evidence type="ECO:0000256" key="10">
    <source>
        <dbReference type="ARBA" id="ARBA00023014"/>
    </source>
</evidence>
<gene>
    <name evidence="13" type="ORF">GCM10008906_28290</name>
</gene>
<dbReference type="Gene3D" id="3.40.470.10">
    <property type="entry name" value="Uracil-DNA glycosylase-like domain"/>
    <property type="match status" value="1"/>
</dbReference>
<dbReference type="InterPro" id="IPR005273">
    <property type="entry name" value="Ura-DNA_glyco_family4"/>
</dbReference>